<keyword evidence="3" id="KW-1133">Transmembrane helix</keyword>
<dbReference type="GO" id="GO:0003824">
    <property type="term" value="F:catalytic activity"/>
    <property type="evidence" value="ECO:0007669"/>
    <property type="project" value="UniProtKB-ARBA"/>
</dbReference>
<dbReference type="SMART" id="SM00052">
    <property type="entry name" value="EAL"/>
    <property type="match status" value="1"/>
</dbReference>
<dbReference type="Gene3D" id="3.30.70.270">
    <property type="match status" value="1"/>
</dbReference>
<dbReference type="PANTHER" id="PTHR44757:SF4">
    <property type="entry name" value="DIGUANYLATE CYCLASE DGCE-RELATED"/>
    <property type="match status" value="1"/>
</dbReference>
<dbReference type="SMART" id="SM00086">
    <property type="entry name" value="PAC"/>
    <property type="match status" value="1"/>
</dbReference>
<evidence type="ECO:0000256" key="2">
    <source>
        <dbReference type="SAM" id="MobiDB-lite"/>
    </source>
</evidence>
<accession>A0A2U2N5B9</accession>
<dbReference type="PROSITE" id="PS50112">
    <property type="entry name" value="PAS"/>
    <property type="match status" value="1"/>
</dbReference>
<keyword evidence="3" id="KW-0472">Membrane</keyword>
<dbReference type="EMBL" id="QFFI01000006">
    <property type="protein sequence ID" value="PWG64273.1"/>
    <property type="molecule type" value="Genomic_DNA"/>
</dbReference>
<dbReference type="PROSITE" id="PS50887">
    <property type="entry name" value="GGDEF"/>
    <property type="match status" value="1"/>
</dbReference>
<feature type="domain" description="EAL" evidence="6">
    <location>
        <begin position="515"/>
        <end position="770"/>
    </location>
</feature>
<comment type="caution">
    <text evidence="8">The sequence shown here is derived from an EMBL/GenBank/DDBJ whole genome shotgun (WGS) entry which is preliminary data.</text>
</comment>
<organism evidence="8 9">
    <name type="scientific">Sediminicurvatus halobius</name>
    <dbReference type="NCBI Taxonomy" id="2182432"/>
    <lineage>
        <taxon>Bacteria</taxon>
        <taxon>Pseudomonadati</taxon>
        <taxon>Pseudomonadota</taxon>
        <taxon>Gammaproteobacteria</taxon>
        <taxon>Chromatiales</taxon>
        <taxon>Ectothiorhodospiraceae</taxon>
        <taxon>Sediminicurvatus</taxon>
    </lineage>
</organism>
<dbReference type="SMART" id="SM00091">
    <property type="entry name" value="PAS"/>
    <property type="match status" value="1"/>
</dbReference>
<dbReference type="Proteomes" id="UP000245474">
    <property type="component" value="Unassembled WGS sequence"/>
</dbReference>
<evidence type="ECO:0000259" key="7">
    <source>
        <dbReference type="PROSITE" id="PS50887"/>
    </source>
</evidence>
<reference evidence="8 9" key="1">
    <citation type="submission" date="2018-05" db="EMBL/GenBank/DDBJ databases">
        <title>Spiribacter halobius sp. nov., a moderately halophilic bacterium isolated from marine solar saltern.</title>
        <authorList>
            <person name="Zheng W.-S."/>
            <person name="Lu D.-C."/>
            <person name="Du Z.-J."/>
        </authorList>
    </citation>
    <scope>NUCLEOTIDE SEQUENCE [LARGE SCALE GENOMIC DNA]</scope>
    <source>
        <strain evidence="8 9">E85</strain>
    </source>
</reference>
<dbReference type="FunFam" id="3.30.70.270:FF:000001">
    <property type="entry name" value="Diguanylate cyclase domain protein"/>
    <property type="match status" value="1"/>
</dbReference>
<dbReference type="Pfam" id="PF08448">
    <property type="entry name" value="PAS_4"/>
    <property type="match status" value="1"/>
</dbReference>
<proteinExistence type="predicted"/>
<dbReference type="PROSITE" id="PS50883">
    <property type="entry name" value="EAL"/>
    <property type="match status" value="1"/>
</dbReference>
<dbReference type="CDD" id="cd00130">
    <property type="entry name" value="PAS"/>
    <property type="match status" value="1"/>
</dbReference>
<dbReference type="NCBIfam" id="TIGR00254">
    <property type="entry name" value="GGDEF"/>
    <property type="match status" value="1"/>
</dbReference>
<keyword evidence="3" id="KW-0812">Transmembrane</keyword>
<dbReference type="InterPro" id="IPR035965">
    <property type="entry name" value="PAS-like_dom_sf"/>
</dbReference>
<feature type="region of interest" description="Disordered" evidence="2">
    <location>
        <begin position="272"/>
        <end position="293"/>
    </location>
</feature>
<dbReference type="InterPro" id="IPR001633">
    <property type="entry name" value="EAL_dom"/>
</dbReference>
<dbReference type="SUPFAM" id="SSF55073">
    <property type="entry name" value="Nucleotide cyclase"/>
    <property type="match status" value="1"/>
</dbReference>
<dbReference type="NCBIfam" id="TIGR00229">
    <property type="entry name" value="sensory_box"/>
    <property type="match status" value="1"/>
</dbReference>
<sequence>MAGLSALLTAVVLEIQAGARAYILAESEWSRARKDAVLFLYLFAEHGDPQYLARAREALVHPLSDRRARMALEAEPPDIERARAEFLQGTNAPDNVRRMVWMHRYFADAPYFREAIELWRAGDDHLLALESVADRLETAHARSFDPNLRELLQASLAQIGAQHREIEQAFAETLTAGAEWLQRVLVAGAAMAFLFMATLCVFLFIAVHRHVQSSERKFRALFEQAAIGLAELDRQGRFSNVNAALCRLLGLRPERLIGERLQNYFPTRAAEDETLLPGPGAGPHRPVATERRYQRSDGRAGWGRVTLSMVRGRGREAERLFAMVEDVTEARELANALSHQATHDRLTGLANRHAVEDHLEALLAQTHGTARRHLFCFIDLDQFKVVNDSCGHFAGDQLLAHVADTLRRAVRDSDLIGRLGGDEFAAILHDVGPADGERTAAKLLQRLRSEEFRWEGQRFRLTASIGVVTLDAGVRDVPWVLRAADVACYMAKDRGRDRLQAYTPEDHSVVEHHGQIQWVQSIRSALAEDRLVLHGQRIRPVMPGPAPLDYELLVRLIGSDGTQHPPGAFMPAAERFDLATEIDTWVARHAFRRLAEHPEHLAALNLCHLNVSAQSLGNPRYLTLLEGLLDEYGIPGHKICLEITETAAVRSLQDAREFIARMQARGCRIALDDFGSGLSSFGYLKNLPVDLIKIDGLFVRDIAEDELDRAIVESINQIGRALGKRTIAEFVEDDAVLAILRRIGVDSAQGYGVHHPCPFEELLAAATPPARFAGGSPAG</sequence>
<dbReference type="InterPro" id="IPR001610">
    <property type="entry name" value="PAC"/>
</dbReference>
<evidence type="ECO:0000259" key="5">
    <source>
        <dbReference type="PROSITE" id="PS50113"/>
    </source>
</evidence>
<dbReference type="Gene3D" id="3.30.450.20">
    <property type="entry name" value="PAS domain"/>
    <property type="match status" value="1"/>
</dbReference>
<dbReference type="InterPro" id="IPR052155">
    <property type="entry name" value="Biofilm_reg_signaling"/>
</dbReference>
<comment type="cofactor">
    <cofactor evidence="1">
        <name>Mg(2+)</name>
        <dbReference type="ChEBI" id="CHEBI:18420"/>
    </cofactor>
</comment>
<dbReference type="Gene3D" id="3.20.20.450">
    <property type="entry name" value="EAL domain"/>
    <property type="match status" value="1"/>
</dbReference>
<dbReference type="Pfam" id="PF00990">
    <property type="entry name" value="GGDEF"/>
    <property type="match status" value="1"/>
</dbReference>
<dbReference type="InterPro" id="IPR035919">
    <property type="entry name" value="EAL_sf"/>
</dbReference>
<dbReference type="InterPro" id="IPR013656">
    <property type="entry name" value="PAS_4"/>
</dbReference>
<evidence type="ECO:0000313" key="9">
    <source>
        <dbReference type="Proteomes" id="UP000245474"/>
    </source>
</evidence>
<dbReference type="SMART" id="SM00267">
    <property type="entry name" value="GGDEF"/>
    <property type="match status" value="1"/>
</dbReference>
<name>A0A2U2N5B9_9GAMM</name>
<evidence type="ECO:0000313" key="8">
    <source>
        <dbReference type="EMBL" id="PWG64273.1"/>
    </source>
</evidence>
<feature type="transmembrane region" description="Helical" evidence="3">
    <location>
        <begin position="184"/>
        <end position="207"/>
    </location>
</feature>
<dbReference type="InterPro" id="IPR043128">
    <property type="entry name" value="Rev_trsase/Diguanyl_cyclase"/>
</dbReference>
<feature type="domain" description="PAS" evidence="4">
    <location>
        <begin position="214"/>
        <end position="259"/>
    </location>
</feature>
<evidence type="ECO:0000256" key="1">
    <source>
        <dbReference type="ARBA" id="ARBA00001946"/>
    </source>
</evidence>
<dbReference type="AlphaFoldDB" id="A0A2U2N5B9"/>
<evidence type="ECO:0000259" key="6">
    <source>
        <dbReference type="PROSITE" id="PS50883"/>
    </source>
</evidence>
<dbReference type="PANTHER" id="PTHR44757">
    <property type="entry name" value="DIGUANYLATE CYCLASE DGCP"/>
    <property type="match status" value="1"/>
</dbReference>
<feature type="domain" description="GGDEF" evidence="7">
    <location>
        <begin position="371"/>
        <end position="504"/>
    </location>
</feature>
<evidence type="ECO:0000256" key="3">
    <source>
        <dbReference type="SAM" id="Phobius"/>
    </source>
</evidence>
<keyword evidence="9" id="KW-1185">Reference proteome</keyword>
<dbReference type="SUPFAM" id="SSF55785">
    <property type="entry name" value="PYP-like sensor domain (PAS domain)"/>
    <property type="match status" value="1"/>
</dbReference>
<evidence type="ECO:0000259" key="4">
    <source>
        <dbReference type="PROSITE" id="PS50112"/>
    </source>
</evidence>
<dbReference type="InterPro" id="IPR000160">
    <property type="entry name" value="GGDEF_dom"/>
</dbReference>
<dbReference type="CDD" id="cd01948">
    <property type="entry name" value="EAL"/>
    <property type="match status" value="1"/>
</dbReference>
<dbReference type="PROSITE" id="PS50113">
    <property type="entry name" value="PAC"/>
    <property type="match status" value="1"/>
</dbReference>
<protein>
    <submittedName>
        <fullName evidence="8">PAS domain S-box protein</fullName>
    </submittedName>
</protein>
<gene>
    <name evidence="8" type="ORF">DEM34_05140</name>
</gene>
<dbReference type="InterPro" id="IPR000700">
    <property type="entry name" value="PAS-assoc_C"/>
</dbReference>
<dbReference type="CDD" id="cd01949">
    <property type="entry name" value="GGDEF"/>
    <property type="match status" value="1"/>
</dbReference>
<dbReference type="Pfam" id="PF00563">
    <property type="entry name" value="EAL"/>
    <property type="match status" value="1"/>
</dbReference>
<feature type="domain" description="PAC" evidence="5">
    <location>
        <begin position="287"/>
        <end position="339"/>
    </location>
</feature>
<dbReference type="InterPro" id="IPR029787">
    <property type="entry name" value="Nucleotide_cyclase"/>
</dbReference>
<dbReference type="InterPro" id="IPR000014">
    <property type="entry name" value="PAS"/>
</dbReference>
<dbReference type="SUPFAM" id="SSF141868">
    <property type="entry name" value="EAL domain-like"/>
    <property type="match status" value="1"/>
</dbReference>